<organism evidence="1 2">
    <name type="scientific">Harenicola maris</name>
    <dbReference type="NCBI Taxonomy" id="2841044"/>
    <lineage>
        <taxon>Bacteria</taxon>
        <taxon>Pseudomonadati</taxon>
        <taxon>Pseudomonadota</taxon>
        <taxon>Alphaproteobacteria</taxon>
        <taxon>Rhodobacterales</taxon>
        <taxon>Paracoccaceae</taxon>
        <taxon>Harenicola</taxon>
    </lineage>
</organism>
<evidence type="ECO:0000313" key="2">
    <source>
        <dbReference type="Proteomes" id="UP001315686"/>
    </source>
</evidence>
<accession>A0AAP2G6X8</accession>
<dbReference type="InterPro" id="IPR027417">
    <property type="entry name" value="P-loop_NTPase"/>
</dbReference>
<proteinExistence type="predicted"/>
<dbReference type="GO" id="GO:0016301">
    <property type="term" value="F:kinase activity"/>
    <property type="evidence" value="ECO:0007669"/>
    <property type="project" value="UniProtKB-KW"/>
</dbReference>
<keyword evidence="1" id="KW-0418">Kinase</keyword>
<protein>
    <submittedName>
        <fullName evidence="1">Gamma-glutamyl kinase</fullName>
    </submittedName>
</protein>
<dbReference type="RefSeq" id="WP_327792891.1">
    <property type="nucleotide sequence ID" value="NZ_JADQAZ010000001.1"/>
</dbReference>
<keyword evidence="2" id="KW-1185">Reference proteome</keyword>
<reference evidence="1 2" key="1">
    <citation type="journal article" date="2021" name="Arch. Microbiol.">
        <title>Harenicola maris gen. nov., sp. nov. isolated from the Sea of Japan shallow sediments.</title>
        <authorList>
            <person name="Romanenko L.A."/>
            <person name="Kurilenko V.V."/>
            <person name="Chernysheva N.Y."/>
            <person name="Tekutyeva L.A."/>
            <person name="Velansky P.V."/>
            <person name="Svetashev V.I."/>
            <person name="Isaeva M.P."/>
        </authorList>
    </citation>
    <scope>NUCLEOTIDE SEQUENCE [LARGE SCALE GENOMIC DNA]</scope>
    <source>
        <strain evidence="1 2">KMM 3653</strain>
    </source>
</reference>
<keyword evidence="1" id="KW-0808">Transferase</keyword>
<dbReference type="Gene3D" id="3.40.50.300">
    <property type="entry name" value="P-loop containing nucleotide triphosphate hydrolases"/>
    <property type="match status" value="1"/>
</dbReference>
<dbReference type="SUPFAM" id="SSF52540">
    <property type="entry name" value="P-loop containing nucleoside triphosphate hydrolases"/>
    <property type="match status" value="1"/>
</dbReference>
<gene>
    <name evidence="1" type="ORF">IV417_04810</name>
</gene>
<dbReference type="Proteomes" id="UP001315686">
    <property type="component" value="Unassembled WGS sequence"/>
</dbReference>
<evidence type="ECO:0000313" key="1">
    <source>
        <dbReference type="EMBL" id="MBT0956696.1"/>
    </source>
</evidence>
<sequence>MMIFWDERLYLMAVPKTGTHALEAALSSRADIVLRHPPKIKHMNQTWSRTFLRQLTGEKEASEFKSIAVMRDPVDWLGSWYRYRKRDDISHQRVSTRGVTFDQFLNDYMAEDRPRHAQLGRQWNMLRDHDDKVGVDLLFPYENFSDLIGFLEDCLDFKIELGRENVSPREDLFAEEATLTALKKHLAKDFALHEALLAGRDPKEL</sequence>
<dbReference type="EMBL" id="JADQAZ010000001">
    <property type="protein sequence ID" value="MBT0956696.1"/>
    <property type="molecule type" value="Genomic_DNA"/>
</dbReference>
<dbReference type="AlphaFoldDB" id="A0AAP2G6X8"/>
<name>A0AAP2G6X8_9RHOB</name>
<comment type="caution">
    <text evidence="1">The sequence shown here is derived from an EMBL/GenBank/DDBJ whole genome shotgun (WGS) entry which is preliminary data.</text>
</comment>